<reference evidence="2 3" key="1">
    <citation type="submission" date="2023-09" db="EMBL/GenBank/DDBJ databases">
        <authorList>
            <person name="Rey-Velasco X."/>
        </authorList>
    </citation>
    <scope>NUCLEOTIDE SEQUENCE [LARGE SCALE GENOMIC DNA]</scope>
    <source>
        <strain evidence="2 3">W311</strain>
    </source>
</reference>
<protein>
    <recommendedName>
        <fullName evidence="4">Protein TonB</fullName>
    </recommendedName>
</protein>
<organism evidence="2 3">
    <name type="scientific">Stakelama saccharophila</name>
    <dbReference type="NCBI Taxonomy" id="3075605"/>
    <lineage>
        <taxon>Bacteria</taxon>
        <taxon>Pseudomonadati</taxon>
        <taxon>Pseudomonadota</taxon>
        <taxon>Alphaproteobacteria</taxon>
        <taxon>Sphingomonadales</taxon>
        <taxon>Sphingomonadaceae</taxon>
        <taxon>Stakelama</taxon>
    </lineage>
</organism>
<keyword evidence="3" id="KW-1185">Reference proteome</keyword>
<evidence type="ECO:0000313" key="2">
    <source>
        <dbReference type="EMBL" id="WNO54952.1"/>
    </source>
</evidence>
<proteinExistence type="predicted"/>
<dbReference type="RefSeq" id="WP_313918002.1">
    <property type="nucleotide sequence ID" value="NZ_CP135076.1"/>
</dbReference>
<feature type="region of interest" description="Disordered" evidence="1">
    <location>
        <begin position="69"/>
        <end position="163"/>
    </location>
</feature>
<name>A0ABZ0BBY8_9SPHN</name>
<feature type="compositionally biased region" description="Pro residues" evidence="1">
    <location>
        <begin position="98"/>
        <end position="116"/>
    </location>
</feature>
<gene>
    <name evidence="2" type="ORF">RPR59_06825</name>
</gene>
<dbReference type="Proteomes" id="UP001302249">
    <property type="component" value="Chromosome"/>
</dbReference>
<dbReference type="EMBL" id="CP135076">
    <property type="protein sequence ID" value="WNO54952.1"/>
    <property type="molecule type" value="Genomic_DNA"/>
</dbReference>
<feature type="compositionally biased region" description="Basic and acidic residues" evidence="1">
    <location>
        <begin position="80"/>
        <end position="93"/>
    </location>
</feature>
<accession>A0ABZ0BBY8</accession>
<evidence type="ECO:0000256" key="1">
    <source>
        <dbReference type="SAM" id="MobiDB-lite"/>
    </source>
</evidence>
<evidence type="ECO:0000313" key="3">
    <source>
        <dbReference type="Proteomes" id="UP001302249"/>
    </source>
</evidence>
<evidence type="ECO:0008006" key="4">
    <source>
        <dbReference type="Google" id="ProtNLM"/>
    </source>
</evidence>
<sequence length="281" mass="30401">MVQLPRLLQHFPDAVRSRLGTRLSGALLALLIEILLALLLLTLAGPAMREEPPESTVLQFYTPEDAVEKNADAGKPTPADADRAQPEPAERSEAAQPQPQPERQPMPPQPPPPEPQPEQAKEPPAFIPISPDQMASIDLSNRNPSKPKTAPAQPYGPVANPLYAATAGDTPRVAGSGPHGEPLYAASWYREPRDDELRGYLSAAKGPGWALIACKTAPRFRVEDCVSVDEYPDHSGIAQAVLAAAYQFRVRPPRIGGKSQVGAWVRIRIDYDLQRSPSGAN</sequence>